<dbReference type="InterPro" id="IPR011256">
    <property type="entry name" value="Reg_factor_effector_dom_sf"/>
</dbReference>
<evidence type="ECO:0000259" key="1">
    <source>
        <dbReference type="SMART" id="SM00871"/>
    </source>
</evidence>
<dbReference type="SMART" id="SM00871">
    <property type="entry name" value="AraC_E_bind"/>
    <property type="match status" value="1"/>
</dbReference>
<keyword evidence="3" id="KW-1185">Reference proteome</keyword>
<evidence type="ECO:0000313" key="3">
    <source>
        <dbReference type="Proteomes" id="UP001172738"/>
    </source>
</evidence>
<feature type="domain" description="AraC effector-binding" evidence="1">
    <location>
        <begin position="1"/>
        <end position="152"/>
    </location>
</feature>
<accession>A0ABT8FY66</accession>
<sequence>MSMTVETVEARTIASIRDSCAMEEMADAMGRGFGRIMSLLSAQGAAPVGPPMTIYPEPMADGAPVVFETAVPVPRGTRGDDVVQVSEMPTAHVAVFMHEGPYSELGRTYITAAGQMREAGLLPGGGPREIYLNDPGETPPEQLLTRIEFPVFEPD</sequence>
<dbReference type="Pfam" id="PF06445">
    <property type="entry name" value="GyrI-like"/>
    <property type="match status" value="1"/>
</dbReference>
<dbReference type="Proteomes" id="UP001172738">
    <property type="component" value="Unassembled WGS sequence"/>
</dbReference>
<protein>
    <submittedName>
        <fullName evidence="2">GyrI-like domain-containing protein</fullName>
    </submittedName>
</protein>
<evidence type="ECO:0000313" key="2">
    <source>
        <dbReference type="EMBL" id="MDN4471753.1"/>
    </source>
</evidence>
<dbReference type="EMBL" id="JAUHPV010000001">
    <property type="protein sequence ID" value="MDN4471753.1"/>
    <property type="molecule type" value="Genomic_DNA"/>
</dbReference>
<dbReference type="InterPro" id="IPR010499">
    <property type="entry name" value="AraC_E-bd"/>
</dbReference>
<dbReference type="Gene3D" id="3.20.80.10">
    <property type="entry name" value="Regulatory factor, effector binding domain"/>
    <property type="match status" value="1"/>
</dbReference>
<name>A0ABT8FY66_9MICO</name>
<reference evidence="2" key="1">
    <citation type="submission" date="2023-06" db="EMBL/GenBank/DDBJ databases">
        <title>SYSU T00b26.</title>
        <authorList>
            <person name="Gao L."/>
            <person name="Fang B.-Z."/>
            <person name="Li W.-J."/>
        </authorList>
    </citation>
    <scope>NUCLEOTIDE SEQUENCE</scope>
    <source>
        <strain evidence="2">SYSU T00b26</strain>
    </source>
</reference>
<comment type="caution">
    <text evidence="2">The sequence shown here is derived from an EMBL/GenBank/DDBJ whole genome shotgun (WGS) entry which is preliminary data.</text>
</comment>
<gene>
    <name evidence="2" type="ORF">QQX04_01955</name>
</gene>
<dbReference type="InterPro" id="IPR029442">
    <property type="entry name" value="GyrI-like"/>
</dbReference>
<proteinExistence type="predicted"/>
<dbReference type="RefSeq" id="WP_301125682.1">
    <property type="nucleotide sequence ID" value="NZ_JAUHPV010000001.1"/>
</dbReference>
<organism evidence="2 3">
    <name type="scientific">Demequina zhanjiangensis</name>
    <dbReference type="NCBI Taxonomy" id="3051659"/>
    <lineage>
        <taxon>Bacteria</taxon>
        <taxon>Bacillati</taxon>
        <taxon>Actinomycetota</taxon>
        <taxon>Actinomycetes</taxon>
        <taxon>Micrococcales</taxon>
        <taxon>Demequinaceae</taxon>
        <taxon>Demequina</taxon>
    </lineage>
</organism>
<dbReference type="SUPFAM" id="SSF55136">
    <property type="entry name" value="Probable bacterial effector-binding domain"/>
    <property type="match status" value="1"/>
</dbReference>